<protein>
    <submittedName>
        <fullName evidence="2">Uncharacterized protein</fullName>
    </submittedName>
</protein>
<organism evidence="2 3">
    <name type="scientific">Acinetobacter indicus</name>
    <dbReference type="NCBI Taxonomy" id="756892"/>
    <lineage>
        <taxon>Bacteria</taxon>
        <taxon>Pseudomonadati</taxon>
        <taxon>Pseudomonadota</taxon>
        <taxon>Gammaproteobacteria</taxon>
        <taxon>Moraxellales</taxon>
        <taxon>Moraxellaceae</taxon>
        <taxon>Acinetobacter</taxon>
    </lineage>
</organism>
<reference evidence="2 3" key="1">
    <citation type="submission" date="2019-09" db="EMBL/GenBank/DDBJ databases">
        <title>Non-baumannii Acinetobacter spp. carrying blaNDM-1 isolated in China.</title>
        <authorList>
            <person name="Cui C."/>
            <person name="Chen C."/>
            <person name="Sun J."/>
            <person name="Liu Y."/>
        </authorList>
    </citation>
    <scope>NUCLEOTIDE SEQUENCE [LARGE SCALE GENOMIC DNA]</scope>
    <source>
        <strain evidence="2 3">B18</strain>
        <plasmid evidence="3">pb18-3</plasmid>
    </source>
</reference>
<sequence length="100" mass="11294">MQKSMISTNNKFYRLTASPFFIILFATLAFVLLVAASVVDTSVPDMIATEAQYRSWVAEHGEPGDQTAYYLCLAGGVFSLGMTAWAYLQRKFVLNHKYWL</sequence>
<dbReference type="Proteomes" id="UP000503440">
    <property type="component" value="Plasmid pB18-3"/>
</dbReference>
<dbReference type="RefSeq" id="WP_174660628.1">
    <property type="nucleotide sequence ID" value="NZ_CP044458.1"/>
</dbReference>
<gene>
    <name evidence="2" type="ORF">FSC09_17090</name>
</gene>
<geneLocation type="plasmid" evidence="3">
    <name>pb18-3</name>
</geneLocation>
<evidence type="ECO:0000313" key="3">
    <source>
        <dbReference type="Proteomes" id="UP000503440"/>
    </source>
</evidence>
<feature type="transmembrane region" description="Helical" evidence="1">
    <location>
        <begin position="68"/>
        <end position="88"/>
    </location>
</feature>
<evidence type="ECO:0000313" key="2">
    <source>
        <dbReference type="EMBL" id="QIC72073.1"/>
    </source>
</evidence>
<keyword evidence="1" id="KW-0812">Transmembrane</keyword>
<name>A0A6C0Y7K8_9GAMM</name>
<keyword evidence="1" id="KW-1133">Transmembrane helix</keyword>
<proteinExistence type="predicted"/>
<dbReference type="EMBL" id="CP044458">
    <property type="protein sequence ID" value="QIC72073.1"/>
    <property type="molecule type" value="Genomic_DNA"/>
</dbReference>
<evidence type="ECO:0000256" key="1">
    <source>
        <dbReference type="SAM" id="Phobius"/>
    </source>
</evidence>
<accession>A0A6C0Y7K8</accession>
<feature type="transmembrane region" description="Helical" evidence="1">
    <location>
        <begin position="12"/>
        <end position="36"/>
    </location>
</feature>
<keyword evidence="1" id="KW-0472">Membrane</keyword>
<keyword evidence="2" id="KW-0614">Plasmid</keyword>
<dbReference type="AlphaFoldDB" id="A0A6C0Y7K8"/>